<evidence type="ECO:0000313" key="2">
    <source>
        <dbReference type="Proteomes" id="UP000373449"/>
    </source>
</evidence>
<protein>
    <recommendedName>
        <fullName evidence="3">Helix-turn-helix domain-containing protein</fullName>
    </recommendedName>
</protein>
<dbReference type="Pfam" id="PF13384">
    <property type="entry name" value="HTH_23"/>
    <property type="match status" value="1"/>
</dbReference>
<reference evidence="1 2" key="1">
    <citation type="submission" date="2019-03" db="EMBL/GenBank/DDBJ databases">
        <authorList>
            <consortium name="Pathogen Informatics"/>
        </authorList>
    </citation>
    <scope>NUCLEOTIDE SEQUENCE [LARGE SCALE GENOMIC DNA]</scope>
    <source>
        <strain evidence="1 2">NCTC12282</strain>
    </source>
</reference>
<sequence>MPIIAAIPDEERLLMRKEAQQTLDKNYARRLIAILMLHQGMTVTDVARILCAARSSVGRWINWFTLHGVEGLKSLKAGRAQRWPVADILKLLPLLVQRSPQDFGWLRSCWSTELLARIVNQLLTWFSIPLPCTDISKWQVLSGAGLHQR</sequence>
<gene>
    <name evidence="1" type="ORF">NCTC12282_02331</name>
</gene>
<organism evidence="1 2">
    <name type="scientific">Budvicia aquatica</name>
    <dbReference type="NCBI Taxonomy" id="82979"/>
    <lineage>
        <taxon>Bacteria</taxon>
        <taxon>Pseudomonadati</taxon>
        <taxon>Pseudomonadota</taxon>
        <taxon>Gammaproteobacteria</taxon>
        <taxon>Enterobacterales</taxon>
        <taxon>Budviciaceae</taxon>
        <taxon>Budvicia</taxon>
    </lineage>
</organism>
<accession>A0A484ZI19</accession>
<evidence type="ECO:0008006" key="3">
    <source>
        <dbReference type="Google" id="ProtNLM"/>
    </source>
</evidence>
<dbReference type="InterPro" id="IPR009057">
    <property type="entry name" value="Homeodomain-like_sf"/>
</dbReference>
<name>A0A484ZI19_9GAMM</name>
<dbReference type="SUPFAM" id="SSF46689">
    <property type="entry name" value="Homeodomain-like"/>
    <property type="match status" value="1"/>
</dbReference>
<dbReference type="AlphaFoldDB" id="A0A484ZI19"/>
<proteinExistence type="predicted"/>
<dbReference type="Proteomes" id="UP000373449">
    <property type="component" value="Unassembled WGS sequence"/>
</dbReference>
<evidence type="ECO:0000313" key="1">
    <source>
        <dbReference type="EMBL" id="VFS47396.1"/>
    </source>
</evidence>
<dbReference type="EMBL" id="CAADJA010000002">
    <property type="protein sequence ID" value="VFS47396.1"/>
    <property type="molecule type" value="Genomic_DNA"/>
</dbReference>